<accession>A0A383V5S8</accession>
<feature type="region of interest" description="Disordered" evidence="1">
    <location>
        <begin position="1"/>
        <end position="25"/>
    </location>
</feature>
<proteinExistence type="predicted"/>
<name>A0A383V5S8_TETOB</name>
<evidence type="ECO:0000313" key="2">
    <source>
        <dbReference type="EMBL" id="SZX60313.1"/>
    </source>
</evidence>
<organism evidence="2 3">
    <name type="scientific">Tetradesmus obliquus</name>
    <name type="common">Green alga</name>
    <name type="synonym">Acutodesmus obliquus</name>
    <dbReference type="NCBI Taxonomy" id="3088"/>
    <lineage>
        <taxon>Eukaryota</taxon>
        <taxon>Viridiplantae</taxon>
        <taxon>Chlorophyta</taxon>
        <taxon>core chlorophytes</taxon>
        <taxon>Chlorophyceae</taxon>
        <taxon>CS clade</taxon>
        <taxon>Sphaeropleales</taxon>
        <taxon>Scenedesmaceae</taxon>
        <taxon>Tetradesmus</taxon>
    </lineage>
</organism>
<reference evidence="2 3" key="1">
    <citation type="submission" date="2016-10" db="EMBL/GenBank/DDBJ databases">
        <authorList>
            <person name="Cai Z."/>
        </authorList>
    </citation>
    <scope>NUCLEOTIDE SEQUENCE [LARGE SCALE GENOMIC DNA]</scope>
</reference>
<dbReference type="STRING" id="3088.A0A383V5S8"/>
<keyword evidence="3" id="KW-1185">Reference proteome</keyword>
<evidence type="ECO:0000256" key="1">
    <source>
        <dbReference type="SAM" id="MobiDB-lite"/>
    </source>
</evidence>
<dbReference type="Proteomes" id="UP000256970">
    <property type="component" value="Unassembled WGS sequence"/>
</dbReference>
<dbReference type="AlphaFoldDB" id="A0A383V5S8"/>
<protein>
    <submittedName>
        <fullName evidence="2">Uncharacterized protein</fullName>
    </submittedName>
</protein>
<dbReference type="EMBL" id="FNXT01000058">
    <property type="protein sequence ID" value="SZX60313.1"/>
    <property type="molecule type" value="Genomic_DNA"/>
</dbReference>
<gene>
    <name evidence="2" type="ORF">BQ4739_LOCUS871</name>
</gene>
<sequence>MRPHLHHSTCTEPKPTPTFPKPLTQPITTPIPITLPITQPLPITITLPITQPVTLPITKSLSVAITQPITQPVTLPITKSLSIAITQPITQPVTITQPLALPITKPVTQPITVPLAQPEPVTKPVSFSQPVTITIPFTFPFTFPFTLTIPKSFTIPYTASGQAAIFGQCSKTFTGNPATCPSGYTGYPTVAGGGCGTGNCGGPCCYKTACSTSNPCPTGKCCCNVGQLSNGVQLTECVTEQINCEFTCSQNTCNKFGRFCNCISSCGGGSGGGSCSSVGGNPCSGNGNCCCGGPPGVPFVQACPTCRDPCQSGGNTKACVGDLGTAQEALVCDATIA</sequence>
<evidence type="ECO:0000313" key="3">
    <source>
        <dbReference type="Proteomes" id="UP000256970"/>
    </source>
</evidence>